<dbReference type="EMBL" id="AP011949">
    <property type="protein sequence ID" value="BAM41837.1"/>
    <property type="molecule type" value="Genomic_DNA"/>
</dbReference>
<sequence length="254" mass="28574">MATNEDTVYTTVGLRDLFSNPNKVWVVMASMSPHRPRILREHIGITNLLVMGSGFEEDLDKSKYDCAGDYCADTAENKARMVAKSIFTANDIESKNRLRSLLSNLNGNVQEDFDTDKIQIVIAADTLVFVNGQYYEKPVDRDDAKRQISSYPGVFQKIYTGVAIFVRSKGFEKPEAKFYDLTKVKYQKMTHKDVEALLDAHQYEGSAGSYRITMFGESVVEEMIGSYSNVVGLPAQKVSRAICEIAKKYSLNKI</sequence>
<gene>
    <name evidence="3" type="ORF">TOT_040000217</name>
</gene>
<dbReference type="PANTHER" id="PTHR43213">
    <property type="entry name" value="BIFUNCTIONAL DTTP/UTP PYROPHOSPHATASE/METHYLTRANSFERASE PROTEIN-RELATED"/>
    <property type="match status" value="1"/>
</dbReference>
<dbReference type="PANTHER" id="PTHR43213:SF5">
    <property type="entry name" value="BIFUNCTIONAL DTTP_UTP PYROPHOSPHATASE_METHYLTRANSFERASE PROTEIN-RELATED"/>
    <property type="match status" value="1"/>
</dbReference>
<evidence type="ECO:0000256" key="2">
    <source>
        <dbReference type="ARBA" id="ARBA00022801"/>
    </source>
</evidence>
<dbReference type="SUPFAM" id="SSF52972">
    <property type="entry name" value="ITPase-like"/>
    <property type="match status" value="1"/>
</dbReference>
<dbReference type="InterPro" id="IPR029001">
    <property type="entry name" value="ITPase-like_fam"/>
</dbReference>
<evidence type="ECO:0000313" key="3">
    <source>
        <dbReference type="EMBL" id="BAM41837.1"/>
    </source>
</evidence>
<dbReference type="OrthoDB" id="10267058at2759"/>
<dbReference type="GO" id="GO:0047429">
    <property type="term" value="F:nucleoside triphosphate diphosphatase activity"/>
    <property type="evidence" value="ECO:0007669"/>
    <property type="project" value="InterPro"/>
</dbReference>
<evidence type="ECO:0000313" key="4">
    <source>
        <dbReference type="Proteomes" id="UP000003786"/>
    </source>
</evidence>
<dbReference type="Pfam" id="PF02545">
    <property type="entry name" value="Maf"/>
    <property type="match status" value="1"/>
</dbReference>
<evidence type="ECO:0008006" key="5">
    <source>
        <dbReference type="Google" id="ProtNLM"/>
    </source>
</evidence>
<dbReference type="KEGG" id="tot:TOT_040000217"/>
<dbReference type="AlphaFoldDB" id="J4CDW2"/>
<comment type="cofactor">
    <cofactor evidence="1">
        <name>a divalent metal cation</name>
        <dbReference type="ChEBI" id="CHEBI:60240"/>
    </cofactor>
</comment>
<keyword evidence="2" id="KW-0378">Hydrolase</keyword>
<reference evidence="3 4" key="1">
    <citation type="journal article" date="2012" name="MBio">
        <title>Comparative genome analysis of three eukaryotic parasites with differing abilities to transform leukocytes reveals key mediators of Theileria-induced leukocyte transformation.</title>
        <authorList>
            <person name="Hayashida K."/>
            <person name="Hara Y."/>
            <person name="Abe T."/>
            <person name="Yamasaki C."/>
            <person name="Toyoda A."/>
            <person name="Kosuge T."/>
            <person name="Suzuki Y."/>
            <person name="Sato Y."/>
            <person name="Kawashima S."/>
            <person name="Katayama T."/>
            <person name="Wakaguri H."/>
            <person name="Inoue N."/>
            <person name="Homma K."/>
            <person name="Tada-Umezaki M."/>
            <person name="Yagi Y."/>
            <person name="Fujii Y."/>
            <person name="Habara T."/>
            <person name="Kanehisa M."/>
            <person name="Watanabe H."/>
            <person name="Ito K."/>
            <person name="Gojobori T."/>
            <person name="Sugawara H."/>
            <person name="Imanishi T."/>
            <person name="Weir W."/>
            <person name="Gardner M."/>
            <person name="Pain A."/>
            <person name="Shiels B."/>
            <person name="Hattori M."/>
            <person name="Nene V."/>
            <person name="Sugimoto C."/>
        </authorList>
    </citation>
    <scope>NUCLEOTIDE SEQUENCE [LARGE SCALE GENOMIC DNA]</scope>
    <source>
        <strain evidence="3 4">Shintoku</strain>
    </source>
</reference>
<keyword evidence="4" id="KW-1185">Reference proteome</keyword>
<dbReference type="Gene3D" id="3.90.950.10">
    <property type="match status" value="1"/>
</dbReference>
<dbReference type="VEuPathDB" id="PiroplasmaDB:TOT_040000217"/>
<dbReference type="STRING" id="869250.J4CDW2"/>
<name>J4CDW2_THEOR</name>
<dbReference type="eggNOG" id="KOG1509">
    <property type="taxonomic scope" value="Eukaryota"/>
</dbReference>
<organism evidence="3 4">
    <name type="scientific">Theileria orientalis strain Shintoku</name>
    <dbReference type="NCBI Taxonomy" id="869250"/>
    <lineage>
        <taxon>Eukaryota</taxon>
        <taxon>Sar</taxon>
        <taxon>Alveolata</taxon>
        <taxon>Apicomplexa</taxon>
        <taxon>Aconoidasida</taxon>
        <taxon>Piroplasmida</taxon>
        <taxon>Theileriidae</taxon>
        <taxon>Theileria</taxon>
    </lineage>
</organism>
<dbReference type="GeneID" id="20716305"/>
<protein>
    <recommendedName>
        <fullName evidence="5">Maf-like protein</fullName>
    </recommendedName>
</protein>
<dbReference type="InterPro" id="IPR003697">
    <property type="entry name" value="Maf-like"/>
</dbReference>
<dbReference type="HAMAP" id="MF_00528">
    <property type="entry name" value="Maf"/>
    <property type="match status" value="1"/>
</dbReference>
<accession>J4CDW2</accession>
<proteinExistence type="inferred from homology"/>
<dbReference type="OMA" id="VIGCDSV"/>
<dbReference type="Proteomes" id="UP000003786">
    <property type="component" value="Chromosome 4"/>
</dbReference>
<dbReference type="RefSeq" id="XP_009692138.1">
    <property type="nucleotide sequence ID" value="XM_009693843.1"/>
</dbReference>
<evidence type="ECO:0000256" key="1">
    <source>
        <dbReference type="ARBA" id="ARBA00001968"/>
    </source>
</evidence>